<dbReference type="InterPro" id="IPR009057">
    <property type="entry name" value="Homeodomain-like_sf"/>
</dbReference>
<evidence type="ECO:0000313" key="7">
    <source>
        <dbReference type="Proteomes" id="UP000321617"/>
    </source>
</evidence>
<dbReference type="RefSeq" id="WP_147140440.1">
    <property type="nucleotide sequence ID" value="NZ_BAABIJ010000002.1"/>
</dbReference>
<sequence>MARAGLTGEVVVDLALEVVDRDGPDGLTLAAVAKLATVATPSLYKHVAGLPELRTLVGVRVMDELTERVTAAVLGHGGVAGLERFMRAYRSYVADHPRRYAAMPQRPSDDPRWAAASDRLVGVLFAQLDGCGLTGSAAVDRARAIRAAVHGFATLEAAGGFQLAEDVDASYRHLTELLTAGLR</sequence>
<dbReference type="GO" id="GO:0003677">
    <property type="term" value="F:DNA binding"/>
    <property type="evidence" value="ECO:0007669"/>
    <property type="project" value="UniProtKB-UniRule"/>
</dbReference>
<evidence type="ECO:0000256" key="2">
    <source>
        <dbReference type="ARBA" id="ARBA00023125"/>
    </source>
</evidence>
<dbReference type="InterPro" id="IPR025996">
    <property type="entry name" value="MT1864/Rv1816-like_C"/>
</dbReference>
<keyword evidence="2 4" id="KW-0238">DNA-binding</keyword>
<name>A0A562V4Y8_9ACTN</name>
<keyword evidence="1" id="KW-0805">Transcription regulation</keyword>
<dbReference type="Gene3D" id="1.10.357.10">
    <property type="entry name" value="Tetracycline Repressor, domain 2"/>
    <property type="match status" value="1"/>
</dbReference>
<keyword evidence="7" id="KW-1185">Reference proteome</keyword>
<dbReference type="InterPro" id="IPR036271">
    <property type="entry name" value="Tet_transcr_reg_TetR-rel_C_sf"/>
</dbReference>
<dbReference type="Pfam" id="PF13305">
    <property type="entry name" value="TetR_C_33"/>
    <property type="match status" value="1"/>
</dbReference>
<evidence type="ECO:0000256" key="3">
    <source>
        <dbReference type="ARBA" id="ARBA00023163"/>
    </source>
</evidence>
<feature type="domain" description="HTH tetR-type" evidence="5">
    <location>
        <begin position="5"/>
        <end position="65"/>
    </location>
</feature>
<protein>
    <submittedName>
        <fullName evidence="6">TetR family transcriptional regulator</fullName>
    </submittedName>
</protein>
<evidence type="ECO:0000256" key="4">
    <source>
        <dbReference type="PROSITE-ProRule" id="PRU00335"/>
    </source>
</evidence>
<dbReference type="EMBL" id="VLLL01000006">
    <property type="protein sequence ID" value="TWJ12940.1"/>
    <property type="molecule type" value="Genomic_DNA"/>
</dbReference>
<accession>A0A562V4Y8</accession>
<dbReference type="Proteomes" id="UP000321617">
    <property type="component" value="Unassembled WGS sequence"/>
</dbReference>
<evidence type="ECO:0000313" key="6">
    <source>
        <dbReference type="EMBL" id="TWJ12940.1"/>
    </source>
</evidence>
<evidence type="ECO:0000256" key="1">
    <source>
        <dbReference type="ARBA" id="ARBA00023015"/>
    </source>
</evidence>
<dbReference type="PROSITE" id="PS50977">
    <property type="entry name" value="HTH_TETR_2"/>
    <property type="match status" value="1"/>
</dbReference>
<organism evidence="6 7">
    <name type="scientific">Stackebrandtia albiflava</name>
    <dbReference type="NCBI Taxonomy" id="406432"/>
    <lineage>
        <taxon>Bacteria</taxon>
        <taxon>Bacillati</taxon>
        <taxon>Actinomycetota</taxon>
        <taxon>Actinomycetes</taxon>
        <taxon>Glycomycetales</taxon>
        <taxon>Glycomycetaceae</taxon>
        <taxon>Stackebrandtia</taxon>
    </lineage>
</organism>
<evidence type="ECO:0000259" key="5">
    <source>
        <dbReference type="PROSITE" id="PS50977"/>
    </source>
</evidence>
<feature type="DNA-binding region" description="H-T-H motif" evidence="4">
    <location>
        <begin position="28"/>
        <end position="47"/>
    </location>
</feature>
<dbReference type="SUPFAM" id="SSF48498">
    <property type="entry name" value="Tetracyclin repressor-like, C-terminal domain"/>
    <property type="match status" value="1"/>
</dbReference>
<dbReference type="OrthoDB" id="71867at2"/>
<dbReference type="Gene3D" id="1.10.10.60">
    <property type="entry name" value="Homeodomain-like"/>
    <property type="match status" value="1"/>
</dbReference>
<dbReference type="SUPFAM" id="SSF46689">
    <property type="entry name" value="Homeodomain-like"/>
    <property type="match status" value="1"/>
</dbReference>
<comment type="caution">
    <text evidence="6">The sequence shown here is derived from an EMBL/GenBank/DDBJ whole genome shotgun (WGS) entry which is preliminary data.</text>
</comment>
<dbReference type="AlphaFoldDB" id="A0A562V4Y8"/>
<proteinExistence type="predicted"/>
<reference evidence="6 7" key="1">
    <citation type="journal article" date="2013" name="Stand. Genomic Sci.">
        <title>Genomic Encyclopedia of Type Strains, Phase I: The one thousand microbial genomes (KMG-I) project.</title>
        <authorList>
            <person name="Kyrpides N.C."/>
            <person name="Woyke T."/>
            <person name="Eisen J.A."/>
            <person name="Garrity G."/>
            <person name="Lilburn T.G."/>
            <person name="Beck B.J."/>
            <person name="Whitman W.B."/>
            <person name="Hugenholtz P."/>
            <person name="Klenk H.P."/>
        </authorList>
    </citation>
    <scope>NUCLEOTIDE SEQUENCE [LARGE SCALE GENOMIC DNA]</scope>
    <source>
        <strain evidence="6 7">DSM 45044</strain>
    </source>
</reference>
<dbReference type="InterPro" id="IPR001647">
    <property type="entry name" value="HTH_TetR"/>
</dbReference>
<keyword evidence="3" id="KW-0804">Transcription</keyword>
<gene>
    <name evidence="6" type="ORF">LX16_3707</name>
</gene>